<dbReference type="GO" id="GO:0010629">
    <property type="term" value="P:negative regulation of gene expression"/>
    <property type="evidence" value="ECO:0007669"/>
    <property type="project" value="TreeGrafter"/>
</dbReference>
<dbReference type="GO" id="GO:0003714">
    <property type="term" value="F:transcription corepressor activity"/>
    <property type="evidence" value="ECO:0007669"/>
    <property type="project" value="TreeGrafter"/>
</dbReference>
<dbReference type="EC" id="2.4.2.-" evidence="8"/>
<comment type="similarity">
    <text evidence="7">Belongs to the ARTD/PARP family.</text>
</comment>
<sequence>MKIWIFTRRGIPGVLMDGMMLDDASASPSSMKSGLGAMGLDEQNQLSLAIQNSLYCTAEEDDLKRALELSKQQGSYTSYQMSAQHSMPRCHSTLLEDIKAANMAQVTVFAGVDSDLIRSDIALGKKVSLRQVEERMEQNGLKDMSEFHHQCVLAIKRKHAVEIQTQGNILTVSGFKDFVAEALPDVRLLLSRISSRRNESELLSNIQWARQGIDTSAMTPYSPENIVFIENTWRMKEKEMAILLNGQPHIINLVKMQEYNVATGKAMNVVRTVLSGLDLDIDVQEEQCSLLSKLPDVAGVDESSVEFQEVVKNFYSTIEEYHSKIKIIKVEKLENRLLYNQYKLKKASLYQSGIHKEVERTLYHGTSESSVKEICLHGFNRSFCGKNATVYGQGVYFALNSSLSLRETYSPPNRDKLKFVFVAKVLTGDYTLGCNSMKAAPLKESDDIPLRYDSVTDNLNKPSMFVIFNDTQAYPEYLITCQEIHR</sequence>
<evidence type="ECO:0000256" key="5">
    <source>
        <dbReference type="ARBA" id="ARBA00023027"/>
    </source>
</evidence>
<keyword evidence="6" id="KW-0539">Nucleus</keyword>
<dbReference type="InterPro" id="IPR037197">
    <property type="entry name" value="WWE_dom_sf"/>
</dbReference>
<dbReference type="GO" id="GO:0003950">
    <property type="term" value="F:NAD+ poly-ADP-ribosyltransferase activity"/>
    <property type="evidence" value="ECO:0007669"/>
    <property type="project" value="UniProtKB-UniRule"/>
</dbReference>
<dbReference type="InterPro" id="IPR004170">
    <property type="entry name" value="WWE_dom"/>
</dbReference>
<dbReference type="FunFam" id="3.90.228.10:FF:000008">
    <property type="entry name" value="Poly [ADP-ribose] polymerase"/>
    <property type="match status" value="1"/>
</dbReference>
<accession>A0AA47N1N2</accession>
<dbReference type="PROSITE" id="PS51059">
    <property type="entry name" value="PARP_CATALYTIC"/>
    <property type="match status" value="1"/>
</dbReference>
<dbReference type="GO" id="GO:0005737">
    <property type="term" value="C:cytoplasm"/>
    <property type="evidence" value="ECO:0007669"/>
    <property type="project" value="TreeGrafter"/>
</dbReference>
<keyword evidence="4 8" id="KW-0808">Transferase</keyword>
<evidence type="ECO:0000313" key="11">
    <source>
        <dbReference type="EMBL" id="KAK0150584.1"/>
    </source>
</evidence>
<gene>
    <name evidence="11" type="primary">PARP10_1</name>
    <name evidence="11" type="ORF">N1851_008308</name>
</gene>
<reference evidence="11" key="1">
    <citation type="journal article" date="2023" name="Front. Mar. Sci.">
        <title>A new Merluccius polli reference genome to investigate the effects of global change in West African waters.</title>
        <authorList>
            <person name="Mateo J.L."/>
            <person name="Blanco-Fernandez C."/>
            <person name="Garcia-Vazquez E."/>
            <person name="Machado-Schiaffino G."/>
        </authorList>
    </citation>
    <scope>NUCLEOTIDE SEQUENCE</scope>
    <source>
        <strain evidence="11">C29</strain>
        <tissue evidence="11">Fin</tissue>
    </source>
</reference>
<evidence type="ECO:0000256" key="6">
    <source>
        <dbReference type="ARBA" id="ARBA00023242"/>
    </source>
</evidence>
<dbReference type="GO" id="GO:0070212">
    <property type="term" value="P:protein poly-ADP-ribosylation"/>
    <property type="evidence" value="ECO:0007669"/>
    <property type="project" value="TreeGrafter"/>
</dbReference>
<dbReference type="Proteomes" id="UP001174136">
    <property type="component" value="Unassembled WGS sequence"/>
</dbReference>
<name>A0AA47N1N2_MERPO</name>
<dbReference type="EMBL" id="JAOPHQ010001459">
    <property type="protein sequence ID" value="KAK0150584.1"/>
    <property type="molecule type" value="Genomic_DNA"/>
</dbReference>
<evidence type="ECO:0000256" key="7">
    <source>
        <dbReference type="ARBA" id="ARBA00024347"/>
    </source>
</evidence>
<keyword evidence="12" id="KW-1185">Reference proteome</keyword>
<evidence type="ECO:0000313" key="12">
    <source>
        <dbReference type="Proteomes" id="UP001174136"/>
    </source>
</evidence>
<protein>
    <recommendedName>
        <fullName evidence="8">Poly [ADP-ribose] polymerase</fullName>
        <shortName evidence="8">PARP</shortName>
        <ecNumber evidence="8">2.4.2.-</ecNumber>
    </recommendedName>
</protein>
<dbReference type="GO" id="GO:0005634">
    <property type="term" value="C:nucleus"/>
    <property type="evidence" value="ECO:0007669"/>
    <property type="project" value="UniProtKB-SubCell"/>
</dbReference>
<evidence type="ECO:0000256" key="1">
    <source>
        <dbReference type="ARBA" id="ARBA00004123"/>
    </source>
</evidence>
<comment type="subcellular location">
    <subcellularLocation>
        <location evidence="1">Nucleus</location>
    </subcellularLocation>
</comment>
<dbReference type="GO" id="GO:1990404">
    <property type="term" value="F:NAD+-protein mono-ADP-ribosyltransferase activity"/>
    <property type="evidence" value="ECO:0007669"/>
    <property type="project" value="TreeGrafter"/>
</dbReference>
<dbReference type="InterPro" id="IPR012317">
    <property type="entry name" value="Poly(ADP-ribose)pol_cat_dom"/>
</dbReference>
<organism evidence="11 12">
    <name type="scientific">Merluccius polli</name>
    <name type="common">Benguela hake</name>
    <name type="synonym">Merluccius cadenati</name>
    <dbReference type="NCBI Taxonomy" id="89951"/>
    <lineage>
        <taxon>Eukaryota</taxon>
        <taxon>Metazoa</taxon>
        <taxon>Chordata</taxon>
        <taxon>Craniata</taxon>
        <taxon>Vertebrata</taxon>
        <taxon>Euteleostomi</taxon>
        <taxon>Actinopterygii</taxon>
        <taxon>Neopterygii</taxon>
        <taxon>Teleostei</taxon>
        <taxon>Neoteleostei</taxon>
        <taxon>Acanthomorphata</taxon>
        <taxon>Zeiogadaria</taxon>
        <taxon>Gadariae</taxon>
        <taxon>Gadiformes</taxon>
        <taxon>Gadoidei</taxon>
        <taxon>Merlucciidae</taxon>
        <taxon>Merluccius</taxon>
    </lineage>
</organism>
<keyword evidence="5 8" id="KW-0520">NAD</keyword>
<dbReference type="PANTHER" id="PTHR14453">
    <property type="entry name" value="PARP/ZINC FINGER CCCH TYPE DOMAIN CONTAINING PROTEIN"/>
    <property type="match status" value="1"/>
</dbReference>
<evidence type="ECO:0000256" key="2">
    <source>
        <dbReference type="ARBA" id="ARBA00004906"/>
    </source>
</evidence>
<dbReference type="SMART" id="SM00678">
    <property type="entry name" value="WWE"/>
    <property type="match status" value="1"/>
</dbReference>
<proteinExistence type="inferred from homology"/>
<evidence type="ECO:0000259" key="9">
    <source>
        <dbReference type="PROSITE" id="PS50918"/>
    </source>
</evidence>
<dbReference type="SUPFAM" id="SSF117839">
    <property type="entry name" value="WWE domain"/>
    <property type="match status" value="1"/>
</dbReference>
<dbReference type="InterPro" id="IPR018123">
    <property type="entry name" value="WWE-dom_subgr"/>
</dbReference>
<feature type="domain" description="WWE" evidence="9">
    <location>
        <begin position="192"/>
        <end position="271"/>
    </location>
</feature>
<keyword evidence="3 8" id="KW-0328">Glycosyltransferase</keyword>
<evidence type="ECO:0000256" key="4">
    <source>
        <dbReference type="ARBA" id="ARBA00022679"/>
    </source>
</evidence>
<comment type="pathway">
    <text evidence="2">Protein modification; protein ubiquitination.</text>
</comment>
<dbReference type="Pfam" id="PF00644">
    <property type="entry name" value="PARP"/>
    <property type="match status" value="1"/>
</dbReference>
<dbReference type="Gene3D" id="3.90.228.10">
    <property type="match status" value="1"/>
</dbReference>
<dbReference type="AlphaFoldDB" id="A0AA47N1N2"/>
<dbReference type="InterPro" id="IPR052056">
    <property type="entry name" value="Mono-ARTD/PARP"/>
</dbReference>
<dbReference type="Pfam" id="PF02825">
    <property type="entry name" value="WWE"/>
    <property type="match status" value="1"/>
</dbReference>
<dbReference type="CDD" id="cd01439">
    <property type="entry name" value="TCCD_inducible_PARP_like"/>
    <property type="match status" value="1"/>
</dbReference>
<dbReference type="PANTHER" id="PTHR14453:SF94">
    <property type="entry name" value="PROTEIN MONO-ADP-RIBOSYLTRANSFERASE PARP10"/>
    <property type="match status" value="1"/>
</dbReference>
<evidence type="ECO:0000256" key="8">
    <source>
        <dbReference type="RuleBase" id="RU362114"/>
    </source>
</evidence>
<evidence type="ECO:0000256" key="3">
    <source>
        <dbReference type="ARBA" id="ARBA00022676"/>
    </source>
</evidence>
<dbReference type="GO" id="GO:0008270">
    <property type="term" value="F:zinc ion binding"/>
    <property type="evidence" value="ECO:0007669"/>
    <property type="project" value="InterPro"/>
</dbReference>
<feature type="domain" description="PARP catalytic" evidence="10">
    <location>
        <begin position="283"/>
        <end position="486"/>
    </location>
</feature>
<dbReference type="Gene3D" id="3.30.720.50">
    <property type="match status" value="1"/>
</dbReference>
<dbReference type="PROSITE" id="PS50918">
    <property type="entry name" value="WWE"/>
    <property type="match status" value="1"/>
</dbReference>
<dbReference type="SUPFAM" id="SSF56399">
    <property type="entry name" value="ADP-ribosylation"/>
    <property type="match status" value="1"/>
</dbReference>
<evidence type="ECO:0000259" key="10">
    <source>
        <dbReference type="PROSITE" id="PS51059"/>
    </source>
</evidence>
<comment type="caution">
    <text evidence="11">The sequence shown here is derived from an EMBL/GenBank/DDBJ whole genome shotgun (WGS) entry which is preliminary data.</text>
</comment>